<reference evidence="2" key="1">
    <citation type="submission" date="2015-06" db="EMBL/GenBank/DDBJ databases">
        <authorList>
            <person name="Urmite Genomes"/>
        </authorList>
    </citation>
    <scope>NUCLEOTIDE SEQUENCE [LARGE SCALE GENOMIC DNA]</scope>
    <source>
        <strain evidence="2">CSUR P1867</strain>
    </source>
</reference>
<dbReference type="AlphaFoldDB" id="A0A0G4PZG8"/>
<evidence type="ECO:0008006" key="3">
    <source>
        <dbReference type="Google" id="ProtNLM"/>
    </source>
</evidence>
<dbReference type="RefSeq" id="WP_072062627.1">
    <property type="nucleotide sequence ID" value="NZ_CAXOSF010000019.1"/>
</dbReference>
<sequence length="83" mass="9413">MKFIVLITALLLSGCTSGYKKVDCQGVYQIKTFHYQQPVLVKFDKKRETIKGPLYHAVPQLGFKFLGGWISPDVVEDFSCRGE</sequence>
<dbReference type="EMBL" id="CVRY01000001">
    <property type="protein sequence ID" value="CRL59015.1"/>
    <property type="molecule type" value="Genomic_DNA"/>
</dbReference>
<name>A0A0G4PZG8_9GAMM</name>
<evidence type="ECO:0000313" key="1">
    <source>
        <dbReference type="EMBL" id="CRL59015.1"/>
    </source>
</evidence>
<organism evidence="1 2">
    <name type="scientific">Proteus penneri</name>
    <dbReference type="NCBI Taxonomy" id="102862"/>
    <lineage>
        <taxon>Bacteria</taxon>
        <taxon>Pseudomonadati</taxon>
        <taxon>Pseudomonadota</taxon>
        <taxon>Gammaproteobacteria</taxon>
        <taxon>Enterobacterales</taxon>
        <taxon>Morganellaceae</taxon>
        <taxon>Proteus</taxon>
    </lineage>
</organism>
<accession>A0A0G4PZG8</accession>
<dbReference type="PROSITE" id="PS51257">
    <property type="entry name" value="PROKAR_LIPOPROTEIN"/>
    <property type="match status" value="1"/>
</dbReference>
<protein>
    <recommendedName>
        <fullName evidence="3">Lipoprotein</fullName>
    </recommendedName>
</protein>
<evidence type="ECO:0000313" key="2">
    <source>
        <dbReference type="Proteomes" id="UP000183920"/>
    </source>
</evidence>
<proteinExistence type="predicted"/>
<gene>
    <name evidence="1" type="ORF">BN1804_00187</name>
</gene>
<dbReference type="Proteomes" id="UP000183920">
    <property type="component" value="Unassembled WGS sequence"/>
</dbReference>